<feature type="transmembrane region" description="Helical" evidence="7">
    <location>
        <begin position="252"/>
        <end position="271"/>
    </location>
</feature>
<dbReference type="SUPFAM" id="SSF103473">
    <property type="entry name" value="MFS general substrate transporter"/>
    <property type="match status" value="1"/>
</dbReference>
<feature type="domain" description="Major facilitator superfamily (MFS) profile" evidence="8">
    <location>
        <begin position="217"/>
        <end position="405"/>
    </location>
</feature>
<keyword evidence="10" id="KW-1185">Reference proteome</keyword>
<dbReference type="Proteomes" id="UP000799438">
    <property type="component" value="Unassembled WGS sequence"/>
</dbReference>
<dbReference type="InterPro" id="IPR011701">
    <property type="entry name" value="MFS"/>
</dbReference>
<dbReference type="GO" id="GO:0016020">
    <property type="term" value="C:membrane"/>
    <property type="evidence" value="ECO:0007669"/>
    <property type="project" value="UniProtKB-SubCell"/>
</dbReference>
<comment type="subcellular location">
    <subcellularLocation>
        <location evidence="1">Membrane</location>
        <topology evidence="1">Multi-pass membrane protein</topology>
    </subcellularLocation>
</comment>
<dbReference type="OrthoDB" id="5667at2759"/>
<dbReference type="GeneID" id="54295194"/>
<keyword evidence="6 7" id="KW-0472">Membrane</keyword>
<feature type="transmembrane region" description="Helical" evidence="7">
    <location>
        <begin position="308"/>
        <end position="331"/>
    </location>
</feature>
<dbReference type="PANTHER" id="PTHR11360:SF224">
    <property type="entry name" value="MAJOR FACILITATOR SUPERFAMILY (MFS) PROFILE DOMAIN-CONTAINING PROTEIN-RELATED"/>
    <property type="match status" value="1"/>
</dbReference>
<proteinExistence type="inferred from homology"/>
<feature type="transmembrane region" description="Helical" evidence="7">
    <location>
        <begin position="283"/>
        <end position="302"/>
    </location>
</feature>
<evidence type="ECO:0000313" key="9">
    <source>
        <dbReference type="EMBL" id="KAF2135591.1"/>
    </source>
</evidence>
<sequence length="405" mass="44413">MRPEDFPDGGWTAWLTVAGAWCCNFTSFGWVSSIGIFQTYYSQNQLRTYSPSAISWILSAEVFMLQAMAPVFGKLFDSYGSRGLLWFGTFMHVFGLMMMSLGKEYYQLFLAQSICSGLGASALFYASSNAATTWFLKRRAFAMGIVASGSSLGGLLLPIMFNHMIDDGVSFGWTVRSIAFLLLGLLVPACLICKSRLDHVPKPFNPIDFVRPLKEIRFLLLALGSFFFFWGMFLPMNYLILYAQSNGMSSRLAGYQLAILNATSFFGRVISGWAADRYGRFNVMILTVIISVTFVLGLWIPANNNASTIAFSAVYGYASGSFVALLPTLVAQISDIRQIGVRVGTTFLVSSFAGLTGNPIGGALLDSDNGGYTWLQVFCGVTMFVSGCLLTASRIMQSKHVVEKV</sequence>
<feature type="transmembrane region" description="Helical" evidence="7">
    <location>
        <begin position="173"/>
        <end position="197"/>
    </location>
</feature>
<name>A0A6A6AYI3_9PEZI</name>
<keyword evidence="4 7" id="KW-0812">Transmembrane</keyword>
<keyword evidence="3" id="KW-0813">Transport</keyword>
<dbReference type="Gene3D" id="1.20.1250.20">
    <property type="entry name" value="MFS general substrate transporter like domains"/>
    <property type="match status" value="2"/>
</dbReference>
<evidence type="ECO:0000259" key="8">
    <source>
        <dbReference type="PROSITE" id="PS50850"/>
    </source>
</evidence>
<dbReference type="InterPro" id="IPR050327">
    <property type="entry name" value="Proton-linked_MCT"/>
</dbReference>
<keyword evidence="5 7" id="KW-1133">Transmembrane helix</keyword>
<dbReference type="InterPro" id="IPR036259">
    <property type="entry name" value="MFS_trans_sf"/>
</dbReference>
<comment type="similarity">
    <text evidence="2">Belongs to the major facilitator superfamily. Monocarboxylate porter (TC 2.A.1.13) family.</text>
</comment>
<feature type="transmembrane region" description="Helical" evidence="7">
    <location>
        <begin position="12"/>
        <end position="41"/>
    </location>
</feature>
<feature type="transmembrane region" description="Helical" evidence="7">
    <location>
        <begin position="84"/>
        <end position="102"/>
    </location>
</feature>
<evidence type="ECO:0000256" key="2">
    <source>
        <dbReference type="ARBA" id="ARBA00006727"/>
    </source>
</evidence>
<dbReference type="GO" id="GO:0022857">
    <property type="term" value="F:transmembrane transporter activity"/>
    <property type="evidence" value="ECO:0007669"/>
    <property type="project" value="InterPro"/>
</dbReference>
<accession>A0A6A6AYI3</accession>
<organism evidence="9 10">
    <name type="scientific">Aplosporella prunicola CBS 121167</name>
    <dbReference type="NCBI Taxonomy" id="1176127"/>
    <lineage>
        <taxon>Eukaryota</taxon>
        <taxon>Fungi</taxon>
        <taxon>Dikarya</taxon>
        <taxon>Ascomycota</taxon>
        <taxon>Pezizomycotina</taxon>
        <taxon>Dothideomycetes</taxon>
        <taxon>Dothideomycetes incertae sedis</taxon>
        <taxon>Botryosphaeriales</taxon>
        <taxon>Aplosporellaceae</taxon>
        <taxon>Aplosporella</taxon>
    </lineage>
</organism>
<evidence type="ECO:0000256" key="7">
    <source>
        <dbReference type="SAM" id="Phobius"/>
    </source>
</evidence>
<dbReference type="PROSITE" id="PS50850">
    <property type="entry name" value="MFS"/>
    <property type="match status" value="1"/>
</dbReference>
<gene>
    <name evidence="9" type="ORF">K452DRAFT_239080</name>
</gene>
<evidence type="ECO:0000256" key="3">
    <source>
        <dbReference type="ARBA" id="ARBA00022448"/>
    </source>
</evidence>
<feature type="transmembrane region" description="Helical" evidence="7">
    <location>
        <begin position="343"/>
        <end position="365"/>
    </location>
</feature>
<evidence type="ECO:0000256" key="4">
    <source>
        <dbReference type="ARBA" id="ARBA00022692"/>
    </source>
</evidence>
<dbReference type="EMBL" id="ML995567">
    <property type="protein sequence ID" value="KAF2135591.1"/>
    <property type="molecule type" value="Genomic_DNA"/>
</dbReference>
<feature type="transmembrane region" description="Helical" evidence="7">
    <location>
        <begin position="108"/>
        <end position="128"/>
    </location>
</feature>
<reference evidence="9" key="1">
    <citation type="journal article" date="2020" name="Stud. Mycol.">
        <title>101 Dothideomycetes genomes: a test case for predicting lifestyles and emergence of pathogens.</title>
        <authorList>
            <person name="Haridas S."/>
            <person name="Albert R."/>
            <person name="Binder M."/>
            <person name="Bloem J."/>
            <person name="Labutti K."/>
            <person name="Salamov A."/>
            <person name="Andreopoulos B."/>
            <person name="Baker S."/>
            <person name="Barry K."/>
            <person name="Bills G."/>
            <person name="Bluhm B."/>
            <person name="Cannon C."/>
            <person name="Castanera R."/>
            <person name="Culley D."/>
            <person name="Daum C."/>
            <person name="Ezra D."/>
            <person name="Gonzalez J."/>
            <person name="Henrissat B."/>
            <person name="Kuo A."/>
            <person name="Liang C."/>
            <person name="Lipzen A."/>
            <person name="Lutzoni F."/>
            <person name="Magnuson J."/>
            <person name="Mondo S."/>
            <person name="Nolan M."/>
            <person name="Ohm R."/>
            <person name="Pangilinan J."/>
            <person name="Park H.-J."/>
            <person name="Ramirez L."/>
            <person name="Alfaro M."/>
            <person name="Sun H."/>
            <person name="Tritt A."/>
            <person name="Yoshinaga Y."/>
            <person name="Zwiers L.-H."/>
            <person name="Turgeon B."/>
            <person name="Goodwin S."/>
            <person name="Spatafora J."/>
            <person name="Crous P."/>
            <person name="Grigoriev I."/>
        </authorList>
    </citation>
    <scope>NUCLEOTIDE SEQUENCE</scope>
    <source>
        <strain evidence="9">CBS 121167</strain>
    </source>
</reference>
<feature type="transmembrane region" description="Helical" evidence="7">
    <location>
        <begin position="218"/>
        <end position="240"/>
    </location>
</feature>
<dbReference type="PANTHER" id="PTHR11360">
    <property type="entry name" value="MONOCARBOXYLATE TRANSPORTER"/>
    <property type="match status" value="1"/>
</dbReference>
<protein>
    <recommendedName>
        <fullName evidence="8">Major facilitator superfamily (MFS) profile domain-containing protein</fullName>
    </recommendedName>
</protein>
<evidence type="ECO:0000313" key="10">
    <source>
        <dbReference type="Proteomes" id="UP000799438"/>
    </source>
</evidence>
<dbReference type="RefSeq" id="XP_033391309.1">
    <property type="nucleotide sequence ID" value="XM_033537698.1"/>
</dbReference>
<dbReference type="Pfam" id="PF07690">
    <property type="entry name" value="MFS_1"/>
    <property type="match status" value="1"/>
</dbReference>
<dbReference type="InterPro" id="IPR020846">
    <property type="entry name" value="MFS_dom"/>
</dbReference>
<evidence type="ECO:0000256" key="1">
    <source>
        <dbReference type="ARBA" id="ARBA00004141"/>
    </source>
</evidence>
<dbReference type="AlphaFoldDB" id="A0A6A6AYI3"/>
<feature type="transmembrane region" description="Helical" evidence="7">
    <location>
        <begin position="371"/>
        <end position="392"/>
    </location>
</feature>
<evidence type="ECO:0000256" key="6">
    <source>
        <dbReference type="ARBA" id="ARBA00023136"/>
    </source>
</evidence>
<feature type="transmembrane region" description="Helical" evidence="7">
    <location>
        <begin position="140"/>
        <end position="161"/>
    </location>
</feature>
<evidence type="ECO:0000256" key="5">
    <source>
        <dbReference type="ARBA" id="ARBA00022989"/>
    </source>
</evidence>